<feature type="compositionally biased region" description="Gly residues" evidence="1">
    <location>
        <begin position="55"/>
        <end position="65"/>
    </location>
</feature>
<evidence type="ECO:0000313" key="2">
    <source>
        <dbReference type="Proteomes" id="UP000038045"/>
    </source>
</evidence>
<feature type="compositionally biased region" description="Basic and acidic residues" evidence="1">
    <location>
        <begin position="87"/>
        <end position="97"/>
    </location>
</feature>
<sequence length="449" mass="47226">MEDAATRGPETDLTLVQFEQQVGRAFVGVKPPEPDDLARHAQAFRRPTATPGVRQGRGLGPGLGKRGPEGGGVHRDDLGQGPDLEIGVDRSRGHDDVAGQAEADDLTSSVVQHGAARDPAARHQPGLVALGVHGNGGAGGLLLGRACETAADQGGPLHPDRGEAGQHPLQGGGRMRKSGAGRCAAGPEFRVQAGCGAGVCAKTVGENLQRRFQSRGAGGHETVAGRPEIVGTHMGVRGRKQEAEIRGEPHENQAGRAEGGQEHRQACAVEARLLGLDDENVIVGGRQTSGDRRPARARATGPLDDLPPVFRPSIEVVIDVDDRRAAAAGAGRGGRPQDVRKPWATLWVSRRRNDRIPGESGSSVDPDPRHGLSGGETTRALLRTYGSGRRPRHVPTCRAMPASPARWSPVQPSASWRRSARHRPVRPGPCGRGGPWPDRAPVPPPGCDH</sequence>
<organism evidence="2 3">
    <name type="scientific">Parastrongyloides trichosuri</name>
    <name type="common">Possum-specific nematode worm</name>
    <dbReference type="NCBI Taxonomy" id="131310"/>
    <lineage>
        <taxon>Eukaryota</taxon>
        <taxon>Metazoa</taxon>
        <taxon>Ecdysozoa</taxon>
        <taxon>Nematoda</taxon>
        <taxon>Chromadorea</taxon>
        <taxon>Rhabditida</taxon>
        <taxon>Tylenchina</taxon>
        <taxon>Panagrolaimomorpha</taxon>
        <taxon>Strongyloidoidea</taxon>
        <taxon>Strongyloididae</taxon>
        <taxon>Parastrongyloides</taxon>
    </lineage>
</organism>
<feature type="region of interest" description="Disordered" evidence="1">
    <location>
        <begin position="152"/>
        <end position="179"/>
    </location>
</feature>
<dbReference type="AlphaFoldDB" id="A0A0N4ZXW2"/>
<feature type="compositionally biased region" description="Pro residues" evidence="1">
    <location>
        <begin position="438"/>
        <end position="449"/>
    </location>
</feature>
<proteinExistence type="predicted"/>
<evidence type="ECO:0000256" key="1">
    <source>
        <dbReference type="SAM" id="MobiDB-lite"/>
    </source>
</evidence>
<protein>
    <submittedName>
        <fullName evidence="3">PE-PGRS family protein</fullName>
    </submittedName>
</protein>
<feature type="region of interest" description="Disordered" evidence="1">
    <location>
        <begin position="350"/>
        <end position="449"/>
    </location>
</feature>
<keyword evidence="2" id="KW-1185">Reference proteome</keyword>
<feature type="region of interest" description="Disordered" evidence="1">
    <location>
        <begin position="284"/>
        <end position="306"/>
    </location>
</feature>
<feature type="region of interest" description="Disordered" evidence="1">
    <location>
        <begin position="43"/>
        <end position="121"/>
    </location>
</feature>
<dbReference type="Proteomes" id="UP000038045">
    <property type="component" value="Unplaced"/>
</dbReference>
<name>A0A0N4ZXW2_PARTI</name>
<feature type="compositionally biased region" description="Basic and acidic residues" evidence="1">
    <location>
        <begin position="66"/>
        <end position="78"/>
    </location>
</feature>
<reference evidence="3" key="1">
    <citation type="submission" date="2017-02" db="UniProtKB">
        <authorList>
            <consortium name="WormBaseParasite"/>
        </authorList>
    </citation>
    <scope>IDENTIFICATION</scope>
</reference>
<dbReference type="WBParaSite" id="PTRK_0001362600.1">
    <property type="protein sequence ID" value="PTRK_0001362600.1"/>
    <property type="gene ID" value="PTRK_0001362600"/>
</dbReference>
<accession>A0A0N4ZXW2</accession>
<evidence type="ECO:0000313" key="3">
    <source>
        <dbReference type="WBParaSite" id="PTRK_0001362600.1"/>
    </source>
</evidence>